<keyword evidence="2" id="KW-1185">Reference proteome</keyword>
<proteinExistence type="predicted"/>
<name>A0ABV8DC22_9BURK</name>
<organism evidence="1 2">
    <name type="scientific">Acidovorax facilis</name>
    <dbReference type="NCBI Taxonomy" id="12917"/>
    <lineage>
        <taxon>Bacteria</taxon>
        <taxon>Pseudomonadati</taxon>
        <taxon>Pseudomonadota</taxon>
        <taxon>Betaproteobacteria</taxon>
        <taxon>Burkholderiales</taxon>
        <taxon>Comamonadaceae</taxon>
        <taxon>Acidovorax</taxon>
    </lineage>
</organism>
<evidence type="ECO:0000313" key="1">
    <source>
        <dbReference type="EMBL" id="MFC3935634.1"/>
    </source>
</evidence>
<sequence length="348" mass="37769">MSAFTSTSPAARIGKLKGDILKHAMPAEVLGITGQQRMMPKNQSKTISHRMYLPYGAANTNWDTRNRPVVDAAAHELQEGVTPTADSLTPYDITVTLKQYGCLYELTDQTADTYEDDVPEEMKKQCGERIALVREMIRWGTVKAGTNVYYGGGGSTRVSVNAKITLPILRRISRNLQANHAKRITGILEPSDKISTQSVEAAYMVFAHTDAESDIRDLPGFKHVAEYGSRKVASPYEIGSCENYRFILSPELAPYANAGAAVGSTGLYSTGGSNVDVYPFIVAGEDAWGHVALRGLDAIDPTYIQPGVKDKSDPLGQRGYVGAKFYMSCVLLNEGWMAVAEVGVSSLA</sequence>
<reference evidence="2" key="1">
    <citation type="journal article" date="2019" name="Int. J. Syst. Evol. Microbiol.">
        <title>The Global Catalogue of Microorganisms (GCM) 10K type strain sequencing project: providing services to taxonomists for standard genome sequencing and annotation.</title>
        <authorList>
            <consortium name="The Broad Institute Genomics Platform"/>
            <consortium name="The Broad Institute Genome Sequencing Center for Infectious Disease"/>
            <person name="Wu L."/>
            <person name="Ma J."/>
        </authorList>
    </citation>
    <scope>NUCLEOTIDE SEQUENCE [LARGE SCALE GENOMIC DNA]</scope>
    <source>
        <strain evidence="2">CCUG 2113</strain>
    </source>
</reference>
<dbReference type="NCBIfam" id="TIGR04387">
    <property type="entry name" value="capsid_maj_N4"/>
    <property type="match status" value="1"/>
</dbReference>
<gene>
    <name evidence="1" type="ORF">ACFOW3_13510</name>
</gene>
<accession>A0ABV8DC22</accession>
<protein>
    <submittedName>
        <fullName evidence="1">N4-gp56 family major capsid protein</fullName>
    </submittedName>
</protein>
<comment type="caution">
    <text evidence="1">The sequence shown here is derived from an EMBL/GenBank/DDBJ whole genome shotgun (WGS) entry which is preliminary data.</text>
</comment>
<dbReference type="Proteomes" id="UP001595693">
    <property type="component" value="Unassembled WGS sequence"/>
</dbReference>
<evidence type="ECO:0000313" key="2">
    <source>
        <dbReference type="Proteomes" id="UP001595693"/>
    </source>
</evidence>
<dbReference type="EMBL" id="JBHSAJ010000037">
    <property type="protein sequence ID" value="MFC3935634.1"/>
    <property type="molecule type" value="Genomic_DNA"/>
</dbReference>
<dbReference type="RefSeq" id="WP_055396610.1">
    <property type="nucleotide sequence ID" value="NZ_JAMXAX010000009.1"/>
</dbReference>